<reference evidence="2 3" key="1">
    <citation type="submission" date="2024-04" db="EMBL/GenBank/DDBJ databases">
        <title>Phyllosticta paracitricarpa is synonymous to the EU quarantine fungus P. citricarpa based on phylogenomic analyses.</title>
        <authorList>
            <consortium name="Lawrence Berkeley National Laboratory"/>
            <person name="Van Ingen-Buijs V.A."/>
            <person name="Van Westerhoven A.C."/>
            <person name="Haridas S."/>
            <person name="Skiadas P."/>
            <person name="Martin F."/>
            <person name="Groenewald J.Z."/>
            <person name="Crous P.W."/>
            <person name="Seidl M.F."/>
        </authorList>
    </citation>
    <scope>NUCLEOTIDE SEQUENCE [LARGE SCALE GENOMIC DNA]</scope>
    <source>
        <strain evidence="2 3">CBS 123374</strain>
    </source>
</reference>
<protein>
    <submittedName>
        <fullName evidence="2">Uncharacterized protein</fullName>
    </submittedName>
</protein>
<keyword evidence="3" id="KW-1185">Reference proteome</keyword>
<evidence type="ECO:0000256" key="1">
    <source>
        <dbReference type="SAM" id="MobiDB-lite"/>
    </source>
</evidence>
<dbReference type="Proteomes" id="UP001492380">
    <property type="component" value="Unassembled WGS sequence"/>
</dbReference>
<evidence type="ECO:0000313" key="3">
    <source>
        <dbReference type="Proteomes" id="UP001492380"/>
    </source>
</evidence>
<evidence type="ECO:0000313" key="2">
    <source>
        <dbReference type="EMBL" id="KAK8229039.1"/>
    </source>
</evidence>
<gene>
    <name evidence="2" type="ORF">HDK90DRAFT_344967</name>
</gene>
<dbReference type="EMBL" id="JBBWRZ010000009">
    <property type="protein sequence ID" value="KAK8229039.1"/>
    <property type="molecule type" value="Genomic_DNA"/>
</dbReference>
<name>A0ABR1YH03_9PEZI</name>
<organism evidence="2 3">
    <name type="scientific">Phyllosticta capitalensis</name>
    <dbReference type="NCBI Taxonomy" id="121624"/>
    <lineage>
        <taxon>Eukaryota</taxon>
        <taxon>Fungi</taxon>
        <taxon>Dikarya</taxon>
        <taxon>Ascomycota</taxon>
        <taxon>Pezizomycotina</taxon>
        <taxon>Dothideomycetes</taxon>
        <taxon>Dothideomycetes incertae sedis</taxon>
        <taxon>Botryosphaeriales</taxon>
        <taxon>Phyllostictaceae</taxon>
        <taxon>Phyllosticta</taxon>
    </lineage>
</organism>
<accession>A0ABR1YH03</accession>
<proteinExistence type="predicted"/>
<feature type="region of interest" description="Disordered" evidence="1">
    <location>
        <begin position="161"/>
        <end position="181"/>
    </location>
</feature>
<comment type="caution">
    <text evidence="2">The sequence shown here is derived from an EMBL/GenBank/DDBJ whole genome shotgun (WGS) entry which is preliminary data.</text>
</comment>
<sequence>MTHRSLDLAQAHVHATLPTCRYIQKHPLPHAPHHRSRITKLPSSPVPADPKIPHVPPSGPLQPAHRHLSSALLPTTTLISSYTLLCLYLEVLLKINLPLQNQLRHPNHQHSPNNNQTKTRHGTHPQILCRHRPAPLHDALRAITAGVVLPFVHPYLQSRQAKRDGSYMTKPRIAFTPSPKF</sequence>